<organism evidence="5 6">
    <name type="scientific">Conexibacter woesei (strain DSM 14684 / CCUG 47730 / CIP 108061 / JCM 11494 / NBRC 100937 / ID131577)</name>
    <dbReference type="NCBI Taxonomy" id="469383"/>
    <lineage>
        <taxon>Bacteria</taxon>
        <taxon>Bacillati</taxon>
        <taxon>Actinomycetota</taxon>
        <taxon>Thermoleophilia</taxon>
        <taxon>Solirubrobacterales</taxon>
        <taxon>Conexibacteraceae</taxon>
        <taxon>Conexibacter</taxon>
    </lineage>
</organism>
<dbReference type="PANTHER" id="PTHR43401:SF2">
    <property type="entry name" value="L-THREONINE 3-DEHYDROGENASE"/>
    <property type="match status" value="1"/>
</dbReference>
<dbReference type="GO" id="GO:0016491">
    <property type="term" value="F:oxidoreductase activity"/>
    <property type="evidence" value="ECO:0007669"/>
    <property type="project" value="UniProtKB-KW"/>
</dbReference>
<dbReference type="InterPro" id="IPR020843">
    <property type="entry name" value="ER"/>
</dbReference>
<dbReference type="NCBIfam" id="NF003808">
    <property type="entry name" value="PRK05396.1"/>
    <property type="match status" value="1"/>
</dbReference>
<feature type="domain" description="Enoyl reductase (ER)" evidence="4">
    <location>
        <begin position="8"/>
        <end position="329"/>
    </location>
</feature>
<keyword evidence="2" id="KW-0862">Zinc</keyword>
<dbReference type="SMART" id="SM00829">
    <property type="entry name" value="PKS_ER"/>
    <property type="match status" value="1"/>
</dbReference>
<accession>D3F6H2</accession>
<dbReference type="GO" id="GO:0046872">
    <property type="term" value="F:metal ion binding"/>
    <property type="evidence" value="ECO:0007669"/>
    <property type="project" value="UniProtKB-KW"/>
</dbReference>
<dbReference type="RefSeq" id="WP_012933790.1">
    <property type="nucleotide sequence ID" value="NC_013739.1"/>
</dbReference>
<dbReference type="Pfam" id="PF08240">
    <property type="entry name" value="ADH_N"/>
    <property type="match status" value="1"/>
</dbReference>
<dbReference type="eggNOG" id="COG1063">
    <property type="taxonomic scope" value="Bacteria"/>
</dbReference>
<dbReference type="Pfam" id="PF00107">
    <property type="entry name" value="ADH_zinc_N"/>
    <property type="match status" value="1"/>
</dbReference>
<dbReference type="OrthoDB" id="9797931at2"/>
<dbReference type="PANTHER" id="PTHR43401">
    <property type="entry name" value="L-THREONINE 3-DEHYDROGENASE"/>
    <property type="match status" value="1"/>
</dbReference>
<dbReference type="SUPFAM" id="SSF50129">
    <property type="entry name" value="GroES-like"/>
    <property type="match status" value="1"/>
</dbReference>
<dbReference type="AlphaFoldDB" id="D3F6H2"/>
<dbReference type="InterPro" id="IPR013149">
    <property type="entry name" value="ADH-like_C"/>
</dbReference>
<reference evidence="6" key="2">
    <citation type="submission" date="2010-01" db="EMBL/GenBank/DDBJ databases">
        <title>The complete genome of Conexibacter woesei DSM 14684.</title>
        <authorList>
            <consortium name="US DOE Joint Genome Institute (JGI-PGF)"/>
            <person name="Lucas S."/>
            <person name="Copeland A."/>
            <person name="Lapidus A."/>
            <person name="Glavina del Rio T."/>
            <person name="Dalin E."/>
            <person name="Tice H."/>
            <person name="Bruce D."/>
            <person name="Goodwin L."/>
            <person name="Pitluck S."/>
            <person name="Kyrpides N."/>
            <person name="Mavromatis K."/>
            <person name="Ivanova N."/>
            <person name="Mikhailova N."/>
            <person name="Chertkov O."/>
            <person name="Brettin T."/>
            <person name="Detter J.C."/>
            <person name="Han C."/>
            <person name="Larimer F."/>
            <person name="Land M."/>
            <person name="Hauser L."/>
            <person name="Markowitz V."/>
            <person name="Cheng J.-F."/>
            <person name="Hugenholtz P."/>
            <person name="Woyke T."/>
            <person name="Wu D."/>
            <person name="Pukall R."/>
            <person name="Steenblock K."/>
            <person name="Schneider S."/>
            <person name="Klenk H.-P."/>
            <person name="Eisen J.A."/>
        </authorList>
    </citation>
    <scope>NUCLEOTIDE SEQUENCE [LARGE SCALE GENOMIC DNA]</scope>
    <source>
        <strain evidence="6">DSM 14684 / CIP 108061 / JCM 11494 / NBRC 100937 / ID131577</strain>
    </source>
</reference>
<dbReference type="SUPFAM" id="SSF51735">
    <property type="entry name" value="NAD(P)-binding Rossmann-fold domains"/>
    <property type="match status" value="1"/>
</dbReference>
<dbReference type="Proteomes" id="UP000008229">
    <property type="component" value="Chromosome"/>
</dbReference>
<keyword evidence="1" id="KW-0479">Metal-binding</keyword>
<dbReference type="InterPro" id="IPR050129">
    <property type="entry name" value="Zn_alcohol_dh"/>
</dbReference>
<gene>
    <name evidence="5" type="ordered locus">Cwoe_2314</name>
</gene>
<dbReference type="EMBL" id="CP001854">
    <property type="protein sequence ID" value="ADB50739.1"/>
    <property type="molecule type" value="Genomic_DNA"/>
</dbReference>
<protein>
    <submittedName>
        <fullName evidence="5">Alcohol dehydrogenase GroES domain protein</fullName>
    </submittedName>
</protein>
<keyword evidence="3" id="KW-0560">Oxidoreductase</keyword>
<dbReference type="InterPro" id="IPR011032">
    <property type="entry name" value="GroES-like_sf"/>
</dbReference>
<dbReference type="Gene3D" id="3.40.50.720">
    <property type="entry name" value="NAD(P)-binding Rossmann-like Domain"/>
    <property type="match status" value="1"/>
</dbReference>
<sequence length="338" mass="35840">MLALIKPDAAPGLRLEHVPAPTPRDGEVLIRVLRTGICGTDMHIYRWDGWARSTIAPPLVTGHEFVGTVVENASDRPLAPGDVVGGESHVACNACPSCRAGDFHLCDRTSVIGIHRDGAFAEYVALPAGNVWPWAEPVDLDVAAIFDPFGNAVHAALHFDLAGEDVAIAGAGPIGLMAAAVARHAGARSVLVSDVSDYRLALADRLGVPAARTLSEGGAQPPRFSVGLEMSGSGAGLQELIDQLVPGGRLAALGLTSDRVELDWSAVVTKMLTIQGIFGRRVFETWDEMSRLVREGLDIAPLVTHRFACEDFERAFAAVASRRCGKVILDWDGGTRCA</sequence>
<evidence type="ECO:0000313" key="6">
    <source>
        <dbReference type="Proteomes" id="UP000008229"/>
    </source>
</evidence>
<keyword evidence="6" id="KW-1185">Reference proteome</keyword>
<evidence type="ECO:0000256" key="3">
    <source>
        <dbReference type="ARBA" id="ARBA00023002"/>
    </source>
</evidence>
<name>D3F6H2_CONWI</name>
<proteinExistence type="predicted"/>
<dbReference type="InterPro" id="IPR036291">
    <property type="entry name" value="NAD(P)-bd_dom_sf"/>
</dbReference>
<dbReference type="STRING" id="469383.Cwoe_2314"/>
<evidence type="ECO:0000256" key="1">
    <source>
        <dbReference type="ARBA" id="ARBA00022723"/>
    </source>
</evidence>
<dbReference type="KEGG" id="cwo:Cwoe_2314"/>
<dbReference type="Gene3D" id="3.90.180.10">
    <property type="entry name" value="Medium-chain alcohol dehydrogenases, catalytic domain"/>
    <property type="match status" value="1"/>
</dbReference>
<dbReference type="InterPro" id="IPR013154">
    <property type="entry name" value="ADH-like_N"/>
</dbReference>
<reference evidence="5 6" key="1">
    <citation type="journal article" date="2010" name="Stand. Genomic Sci.">
        <title>Complete genome sequence of Conexibacter woesei type strain (ID131577).</title>
        <authorList>
            <person name="Pukall R."/>
            <person name="Lapidus A."/>
            <person name="Glavina Del Rio T."/>
            <person name="Copeland A."/>
            <person name="Tice H."/>
            <person name="Cheng J.-F."/>
            <person name="Lucas S."/>
            <person name="Chen F."/>
            <person name="Nolan M."/>
            <person name="Bruce D."/>
            <person name="Goodwin L."/>
            <person name="Pitluck S."/>
            <person name="Mavromatis K."/>
            <person name="Ivanova N."/>
            <person name="Ovchinnikova G."/>
            <person name="Pati A."/>
            <person name="Chen A."/>
            <person name="Palaniappan K."/>
            <person name="Land M."/>
            <person name="Hauser L."/>
            <person name="Chang Y.-J."/>
            <person name="Jeffries C.D."/>
            <person name="Chain P."/>
            <person name="Meincke L."/>
            <person name="Sims D."/>
            <person name="Brettin T."/>
            <person name="Detter J.C."/>
            <person name="Rohde M."/>
            <person name="Goeker M."/>
            <person name="Bristow J."/>
            <person name="Eisen J.A."/>
            <person name="Markowitz V."/>
            <person name="Kyrpides N.C."/>
            <person name="Klenk H.-P."/>
            <person name="Hugenholtz P."/>
        </authorList>
    </citation>
    <scope>NUCLEOTIDE SEQUENCE [LARGE SCALE GENOMIC DNA]</scope>
    <source>
        <strain evidence="6">DSM 14684 / CIP 108061 / JCM 11494 / NBRC 100937 / ID131577</strain>
    </source>
</reference>
<evidence type="ECO:0000256" key="2">
    <source>
        <dbReference type="ARBA" id="ARBA00022833"/>
    </source>
</evidence>
<evidence type="ECO:0000313" key="5">
    <source>
        <dbReference type="EMBL" id="ADB50739.1"/>
    </source>
</evidence>
<dbReference type="HOGENOM" id="CLU_026673_11_0_11"/>
<evidence type="ECO:0000259" key="4">
    <source>
        <dbReference type="SMART" id="SM00829"/>
    </source>
</evidence>